<feature type="region of interest" description="Disordered" evidence="1">
    <location>
        <begin position="1"/>
        <end position="21"/>
    </location>
</feature>
<feature type="compositionally biased region" description="Basic and acidic residues" evidence="1">
    <location>
        <begin position="648"/>
        <end position="659"/>
    </location>
</feature>
<dbReference type="AlphaFoldDB" id="A0A9N9Y0B7"/>
<feature type="compositionally biased region" description="Polar residues" evidence="1">
    <location>
        <begin position="1"/>
        <end position="16"/>
    </location>
</feature>
<keyword evidence="3" id="KW-1185">Reference proteome</keyword>
<comment type="caution">
    <text evidence="2">The sequence shown here is derived from an EMBL/GenBank/DDBJ whole genome shotgun (WGS) entry which is preliminary data.</text>
</comment>
<feature type="compositionally biased region" description="Basic residues" evidence="1">
    <location>
        <begin position="907"/>
        <end position="918"/>
    </location>
</feature>
<proteinExistence type="predicted"/>
<feature type="region of interest" description="Disordered" evidence="1">
    <location>
        <begin position="406"/>
        <end position="427"/>
    </location>
</feature>
<dbReference type="OrthoDB" id="8905873at2759"/>
<sequence>MNQRGDAQDGSGSSDPESLRRPSAIRYYLAVLQRMLYSKHPRPAPVQPTASPGLAPPEHYRLSLPPTPPPSPVVDTIFHLQHQAPLSCPADRIVPSFIRPWNGFETTQRMRLDVVHGILPDSATVLPSLDHLADLESLMQSDSQNADVGSKLVQIFFHYAVEVPVAQMIGVLNGLPLRRPLDLMGNVFFPSHLDTSSTSMAPPRTVEEREQHLHWLIPSQSYVYRRQGDDPRTNVPICVNQYHSPDDLNLSQLQAGLESLSRLSEPLTNAHFGRLREVGDSPNWTFEERKALLAVTNAYTVMIKSNLTFGLVATGDAILFLTLDALHPNTLFFKLMNPTVDDIKIEGGHISSNSAAAAQCLSFYLHVLLEAFQREKYPHMGNRRACYCNRPIERVCPPILRRGPPPPHHPEPIASPPRLAANWPPHLSPPEPPPVPVYAQSLQVPLTLAPSPNTYTGVVTSVNSQHLPPSTIVWTRSYQGPGQNTPCFPVANTNMTAVQGMQASRDWSNTPFVLHQPALPPIALYSAGASADNLNKLPPIASVLMGLAAQKHPVALGAVQAGSPSSHLPTFLPIQSHRSQPYRNVHIVSPDEEMTRRLAVNVQRRQGTFNQPPQTGGLQSLQTSEGHQPGRNTVDGRDGYNNPGSDEAAVKLEHGDEKANSTGHQKGQSVPTHALPRSTGGSPTASSPDAASNPYCTHLCLLGLIAGQFTDLDCPNVDGHRRPNDTSNGSDRRHKISYGKFLDLVTNSFHQANEKSHALINDDVIKVTLSGYKYTFVCKRFEQSAKPAMDHEVAVFNRLSSLQGKHVPILLGQVTLRQRVGDSLETGLVHYTLMSSAGAPLLGSHKLIGMDRDVLAQRAGEIVRAFHKRGVSFRATLRNTFFDHFQETVAVAGLGSARMFGDARPPPRQKTKTGTKKRAREDVAALTLSPRGTPRKKRRTERGAKPVIEVEPMDLSVMARIWAQGRDKVDAFLNNLRDAGGALGSRV</sequence>
<feature type="region of interest" description="Disordered" evidence="1">
    <location>
        <begin position="900"/>
        <end position="945"/>
    </location>
</feature>
<name>A0A9N9Y0B7_9HYPO</name>
<gene>
    <name evidence="2" type="ORF">CBYS24578_00012692</name>
</gene>
<feature type="compositionally biased region" description="Polar residues" evidence="1">
    <location>
        <begin position="605"/>
        <end position="626"/>
    </location>
</feature>
<feature type="compositionally biased region" description="Polar residues" evidence="1">
    <location>
        <begin position="679"/>
        <end position="690"/>
    </location>
</feature>
<organism evidence="2 3">
    <name type="scientific">Clonostachys byssicola</name>
    <dbReference type="NCBI Taxonomy" id="160290"/>
    <lineage>
        <taxon>Eukaryota</taxon>
        <taxon>Fungi</taxon>
        <taxon>Dikarya</taxon>
        <taxon>Ascomycota</taxon>
        <taxon>Pezizomycotina</taxon>
        <taxon>Sordariomycetes</taxon>
        <taxon>Hypocreomycetidae</taxon>
        <taxon>Hypocreales</taxon>
        <taxon>Bionectriaceae</taxon>
        <taxon>Clonostachys</taxon>
    </lineage>
</organism>
<accession>A0A9N9Y0B7</accession>
<reference evidence="3" key="1">
    <citation type="submission" date="2019-06" db="EMBL/GenBank/DDBJ databases">
        <authorList>
            <person name="Broberg M."/>
        </authorList>
    </citation>
    <scope>NUCLEOTIDE SEQUENCE [LARGE SCALE GENOMIC DNA]</scope>
</reference>
<evidence type="ECO:0000256" key="1">
    <source>
        <dbReference type="SAM" id="MobiDB-lite"/>
    </source>
</evidence>
<dbReference type="EMBL" id="CABFNO020001404">
    <property type="protein sequence ID" value="CAG9986415.1"/>
    <property type="molecule type" value="Genomic_DNA"/>
</dbReference>
<evidence type="ECO:0000313" key="3">
    <source>
        <dbReference type="Proteomes" id="UP000754883"/>
    </source>
</evidence>
<feature type="compositionally biased region" description="Polar residues" evidence="1">
    <location>
        <begin position="660"/>
        <end position="671"/>
    </location>
</feature>
<protein>
    <submittedName>
        <fullName evidence="2">Uncharacterized protein</fullName>
    </submittedName>
</protein>
<dbReference type="Proteomes" id="UP000754883">
    <property type="component" value="Unassembled WGS sequence"/>
</dbReference>
<reference evidence="2 3" key="2">
    <citation type="submission" date="2021-10" db="EMBL/GenBank/DDBJ databases">
        <authorList>
            <person name="Piombo E."/>
        </authorList>
    </citation>
    <scope>NUCLEOTIDE SEQUENCE [LARGE SCALE GENOMIC DNA]</scope>
</reference>
<feature type="region of interest" description="Disordered" evidence="1">
    <location>
        <begin position="605"/>
        <end position="690"/>
    </location>
</feature>
<evidence type="ECO:0000313" key="2">
    <source>
        <dbReference type="EMBL" id="CAG9986415.1"/>
    </source>
</evidence>
<feature type="region of interest" description="Disordered" evidence="1">
    <location>
        <begin position="41"/>
        <end position="67"/>
    </location>
</feature>